<dbReference type="AlphaFoldDB" id="A0A9Q0ZSE2"/>
<reference evidence="1" key="2">
    <citation type="journal article" date="2023" name="Int. J. Mol. Sci.">
        <title>De Novo Assembly and Annotation of 11 Diverse Shrub Willow (Salix) Genomes Reveals Novel Gene Organization in Sex-Linked Regions.</title>
        <authorList>
            <person name="Hyden B."/>
            <person name="Feng K."/>
            <person name="Yates T.B."/>
            <person name="Jawdy S."/>
            <person name="Cereghino C."/>
            <person name="Smart L.B."/>
            <person name="Muchero W."/>
        </authorList>
    </citation>
    <scope>NUCLEOTIDE SEQUENCE</scope>
    <source>
        <tissue evidence="1">Shoot tip</tissue>
    </source>
</reference>
<name>A0A9Q0ZSE2_SALPP</name>
<comment type="caution">
    <text evidence="1">The sequence shown here is derived from an EMBL/GenBank/DDBJ whole genome shotgun (WGS) entry which is preliminary data.</text>
</comment>
<organism evidence="1 2">
    <name type="scientific">Salix purpurea</name>
    <name type="common">Purple osier willow</name>
    <dbReference type="NCBI Taxonomy" id="77065"/>
    <lineage>
        <taxon>Eukaryota</taxon>
        <taxon>Viridiplantae</taxon>
        <taxon>Streptophyta</taxon>
        <taxon>Embryophyta</taxon>
        <taxon>Tracheophyta</taxon>
        <taxon>Spermatophyta</taxon>
        <taxon>Magnoliopsida</taxon>
        <taxon>eudicotyledons</taxon>
        <taxon>Gunneridae</taxon>
        <taxon>Pentapetalae</taxon>
        <taxon>rosids</taxon>
        <taxon>fabids</taxon>
        <taxon>Malpighiales</taxon>
        <taxon>Salicaceae</taxon>
        <taxon>Saliceae</taxon>
        <taxon>Salix</taxon>
    </lineage>
</organism>
<dbReference type="Proteomes" id="UP001151532">
    <property type="component" value="Chromosome 19"/>
</dbReference>
<sequence>MLLQTTISSSPPLQHHHQHAHSLLPLGFLKFRPHKLPFQHSSSSPDLTTFRVGHGLNVTKFPDFQVRVPTISLLQWWLLLFRNQVNSESEP</sequence>
<reference evidence="1" key="1">
    <citation type="submission" date="2022-11" db="EMBL/GenBank/DDBJ databases">
        <authorList>
            <person name="Hyden B.L."/>
            <person name="Feng K."/>
            <person name="Yates T."/>
            <person name="Jawdy S."/>
            <person name="Smart L.B."/>
            <person name="Muchero W."/>
        </authorList>
    </citation>
    <scope>NUCLEOTIDE SEQUENCE</scope>
    <source>
        <tissue evidence="1">Shoot tip</tissue>
    </source>
</reference>
<keyword evidence="2" id="KW-1185">Reference proteome</keyword>
<evidence type="ECO:0000313" key="1">
    <source>
        <dbReference type="EMBL" id="KAJ6744837.1"/>
    </source>
</evidence>
<proteinExistence type="predicted"/>
<evidence type="ECO:0000313" key="2">
    <source>
        <dbReference type="Proteomes" id="UP001151532"/>
    </source>
</evidence>
<accession>A0A9Q0ZSE2</accession>
<protein>
    <submittedName>
        <fullName evidence="1">Uncharacterized protein</fullName>
    </submittedName>
</protein>
<dbReference type="EMBL" id="JAPFFK010000009">
    <property type="protein sequence ID" value="KAJ6744837.1"/>
    <property type="molecule type" value="Genomic_DNA"/>
</dbReference>
<gene>
    <name evidence="1" type="ORF">OIU79_031047</name>
</gene>